<dbReference type="EMBL" id="AWGJ01000013">
    <property type="protein sequence ID" value="ODN73144.1"/>
    <property type="molecule type" value="Genomic_DNA"/>
</dbReference>
<dbReference type="GO" id="GO:0034066">
    <property type="term" value="C:Ric1-Rgp1 guanyl-nucleotide exchange factor complex"/>
    <property type="evidence" value="ECO:0007669"/>
    <property type="project" value="InterPro"/>
</dbReference>
<comment type="caution">
    <text evidence="5">The sequence shown here is derived from an EMBL/GenBank/DDBJ whole genome shotgun (WGS) entry which is preliminary data.</text>
</comment>
<feature type="region of interest" description="Disordered" evidence="3">
    <location>
        <begin position="948"/>
        <end position="976"/>
    </location>
</feature>
<protein>
    <recommendedName>
        <fullName evidence="4">RIC1 C-terminal alpha solenoid region domain-containing protein</fullName>
    </recommendedName>
</protein>
<dbReference type="SUPFAM" id="SSF82171">
    <property type="entry name" value="DPP6 N-terminal domain-like"/>
    <property type="match status" value="1"/>
</dbReference>
<name>A0A1E3HA17_9TREE</name>
<evidence type="ECO:0000313" key="6">
    <source>
        <dbReference type="Proteomes" id="UP000094065"/>
    </source>
</evidence>
<evidence type="ECO:0000256" key="2">
    <source>
        <dbReference type="ARBA" id="ARBA00023136"/>
    </source>
</evidence>
<dbReference type="GO" id="GO:0006886">
    <property type="term" value="P:intracellular protein transport"/>
    <property type="evidence" value="ECO:0007669"/>
    <property type="project" value="InterPro"/>
</dbReference>
<dbReference type="Gene3D" id="2.130.10.10">
    <property type="entry name" value="YVTN repeat-like/Quinoprotein amine dehydrogenase"/>
    <property type="match status" value="1"/>
</dbReference>
<sequence length="976" mass="108245">MYWPTATTRLVSTPSPLHAPLAHAKPNRKGNFFAALTCDSLAVWDVRPTVMQAAVVRSKSSINRFGSNSDVFWTHDGRGLIITTDSHHLLFYHLVPSSRPSYDFAGPSTPGPGEGDVVMGWQLTYLGTAFVMGGCQSILCQSHNLLITMRHPPSILSVPWPVPSQLLTPPNSHFPPPPLDAATEAQIECDVWDLSAGKEWLVGERPAVPTKMTSMKTHGLPMVHTMLSADGRGYVVYLASHLLQACTSEAQRTQLSAGPKYVGSLIHPVPQKIEPLEGDMDKAMEIALNSRFGLVAIGLESGKVNLVSIPSWPNPPRLSHTLDFRQSANLKSSPGQVTSLAWTGDGYCLAVGYEHGWAAWSMGGRLGGWGHRDEEASQSQDPGVLSLFWIPGNLELFVLRPHESSLQLEIMPFAKSATTNQPSPDNTRYAFLQMDDSVMVYRGADQPDMSVINPESDVWQSIKIPAAYISTNWPIRYASISSDGKLIAVAGRRGLTHYSATSGRWKLFQNEREEQQFTVRGGLLWFHHVLIAAIDADKTHQIRLYSRDLGLNEVLHSQTLLAPILVMTLLDNSLLVYTADNMLFHFLILPTNSSIKLHLCGSISFRGIVQVPSRVRALSWLIPEAQKTLGDPADDLIVATIIFLVDGKLVLLRPRRARTDEVRYDLQILADRIEAYWTHLHGVGTLENSLWGYDGLNMRVWLDALTIEATTVNDVSDAYESVEESVKVRLDFYPLSILMDKGIIIGVDYETSTRTLPFPIYKISTGTHLFLPKFLRYHLSSSPPSLSQALTLAQHYQHLVYFAHSLEVLLHSVLEDEHPKDHEILPTVVTFLDYFPSALDVIVRCARKTEIERWPGLFELVGKPRDLFELCLTEGKVRTAASYLLVLHNLEELDDVDDTIRLLKQAIEAKEFHLCKELLRFLHSIDESGTALRTAVGRVGIIDGSTLDVDGDGPMPTTPSIVLSSATPTDVQVNGQ</sequence>
<dbReference type="Pfam" id="PF07064">
    <property type="entry name" value="RIC1"/>
    <property type="match status" value="1"/>
</dbReference>
<dbReference type="InterPro" id="IPR015943">
    <property type="entry name" value="WD40/YVTN_repeat-like_dom_sf"/>
</dbReference>
<comment type="subcellular location">
    <subcellularLocation>
        <location evidence="1">Membrane</location>
    </subcellularLocation>
</comment>
<dbReference type="GO" id="GO:0000139">
    <property type="term" value="C:Golgi membrane"/>
    <property type="evidence" value="ECO:0007669"/>
    <property type="project" value="TreeGrafter"/>
</dbReference>
<proteinExistence type="predicted"/>
<dbReference type="STRING" id="1295533.A0A1E3HA17"/>
<feature type="domain" description="RIC1 C-terminal alpha solenoid region" evidence="4">
    <location>
        <begin position="773"/>
        <end position="940"/>
    </location>
</feature>
<keyword evidence="6" id="KW-1185">Reference proteome</keyword>
<gene>
    <name evidence="5" type="ORF">L202_07711</name>
</gene>
<dbReference type="InterPro" id="IPR009771">
    <property type="entry name" value="RIC1_C"/>
</dbReference>
<evidence type="ECO:0000256" key="1">
    <source>
        <dbReference type="ARBA" id="ARBA00004370"/>
    </source>
</evidence>
<evidence type="ECO:0000259" key="4">
    <source>
        <dbReference type="Pfam" id="PF07064"/>
    </source>
</evidence>
<dbReference type="RefSeq" id="XP_018989056.1">
    <property type="nucleotide sequence ID" value="XM_019142485.1"/>
</dbReference>
<dbReference type="PANTHER" id="PTHR22746:SF10">
    <property type="entry name" value="GUANINE NUCLEOTIDE EXCHANGE FACTOR SUBUNIT RIC1"/>
    <property type="match status" value="1"/>
</dbReference>
<evidence type="ECO:0000256" key="3">
    <source>
        <dbReference type="SAM" id="MobiDB-lite"/>
    </source>
</evidence>
<dbReference type="Proteomes" id="UP000094065">
    <property type="component" value="Unassembled WGS sequence"/>
</dbReference>
<keyword evidence="2" id="KW-0472">Membrane</keyword>
<evidence type="ECO:0000313" key="5">
    <source>
        <dbReference type="EMBL" id="ODN73144.1"/>
    </source>
</evidence>
<reference evidence="5 6" key="1">
    <citation type="submission" date="2016-06" db="EMBL/GenBank/DDBJ databases">
        <title>Evolution of pathogenesis and genome organization in the Tremellales.</title>
        <authorList>
            <person name="Cuomo C."/>
            <person name="Litvintseva A."/>
            <person name="Heitman J."/>
            <person name="Chen Y."/>
            <person name="Sun S."/>
            <person name="Springer D."/>
            <person name="Dromer F."/>
            <person name="Young S."/>
            <person name="Zeng Q."/>
            <person name="Chapman S."/>
            <person name="Gujja S."/>
            <person name="Saif S."/>
            <person name="Birren B."/>
        </authorList>
    </citation>
    <scope>NUCLEOTIDE SEQUENCE [LARGE SCALE GENOMIC DNA]</scope>
    <source>
        <strain evidence="5 6">CBS 6039</strain>
    </source>
</reference>
<dbReference type="Pfam" id="PF25440">
    <property type="entry name" value="Beta-prop_RIC1_2nd"/>
    <property type="match status" value="1"/>
</dbReference>
<organism evidence="5 6">
    <name type="scientific">Cryptococcus amylolentus CBS 6039</name>
    <dbReference type="NCBI Taxonomy" id="1295533"/>
    <lineage>
        <taxon>Eukaryota</taxon>
        <taxon>Fungi</taxon>
        <taxon>Dikarya</taxon>
        <taxon>Basidiomycota</taxon>
        <taxon>Agaricomycotina</taxon>
        <taxon>Tremellomycetes</taxon>
        <taxon>Tremellales</taxon>
        <taxon>Cryptococcaceae</taxon>
        <taxon>Cryptococcus</taxon>
    </lineage>
</organism>
<dbReference type="GO" id="GO:0005829">
    <property type="term" value="C:cytosol"/>
    <property type="evidence" value="ECO:0007669"/>
    <property type="project" value="TreeGrafter"/>
</dbReference>
<feature type="compositionally biased region" description="Polar residues" evidence="3">
    <location>
        <begin position="958"/>
        <end position="976"/>
    </location>
</feature>
<dbReference type="InterPro" id="IPR040096">
    <property type="entry name" value="Ric1"/>
</dbReference>
<dbReference type="PANTHER" id="PTHR22746">
    <property type="entry name" value="RAB6A-GEF COMPLEX PARTNER PROTEIN 1"/>
    <property type="match status" value="1"/>
</dbReference>
<accession>A0A1E3HA17</accession>
<dbReference type="GeneID" id="30159020"/>
<dbReference type="AlphaFoldDB" id="A0A1E3HA17"/>
<dbReference type="GO" id="GO:0042147">
    <property type="term" value="P:retrograde transport, endosome to Golgi"/>
    <property type="evidence" value="ECO:0007669"/>
    <property type="project" value="TreeGrafter"/>
</dbReference>
<dbReference type="OrthoDB" id="67540at2759"/>